<sequence>MDGEYKNISEILTAVMKERRVSVDALSNATDIPKRFIDSLVEGDFNNLPAKPYVRGYLFKIAEALVIDQNVLWQSYKNSTEPTTSGAHDRLPYNRFAFKKIRTSRLVVVFFIVIVLAFVGFRYNDILGRPTIDVSLPESTSEKTITVSGNVEVRDTLTLNGEVIYPNEEGFFEKRVQLEPGLNTLEFKVKRYLGQESSLIKQVFYQPESIAPEPIIEE</sequence>
<dbReference type="InterPro" id="IPR013783">
    <property type="entry name" value="Ig-like_fold"/>
</dbReference>
<organism evidence="2 3">
    <name type="scientific">Candidatus Colwellbacteria bacterium RIFCSPLOWO2_02_FULL_45_11</name>
    <dbReference type="NCBI Taxonomy" id="1797692"/>
    <lineage>
        <taxon>Bacteria</taxon>
        <taxon>Candidatus Colwelliibacteriota</taxon>
    </lineage>
</organism>
<name>A0A1G1ZB97_9BACT</name>
<dbReference type="InterPro" id="IPR010982">
    <property type="entry name" value="Lambda_DNA-bd_dom_sf"/>
</dbReference>
<dbReference type="AlphaFoldDB" id="A0A1G1ZB97"/>
<dbReference type="PANTHER" id="PTHR34475:SF1">
    <property type="entry name" value="CYTOSKELETON PROTEIN RODZ"/>
    <property type="match status" value="1"/>
</dbReference>
<dbReference type="GO" id="GO:0003677">
    <property type="term" value="F:DNA binding"/>
    <property type="evidence" value="ECO:0007669"/>
    <property type="project" value="InterPro"/>
</dbReference>
<comment type="caution">
    <text evidence="2">The sequence shown here is derived from an EMBL/GenBank/DDBJ whole genome shotgun (WGS) entry which is preliminary data.</text>
</comment>
<evidence type="ECO:0000256" key="1">
    <source>
        <dbReference type="SAM" id="Phobius"/>
    </source>
</evidence>
<keyword evidence="1" id="KW-0812">Transmembrane</keyword>
<dbReference type="Proteomes" id="UP000176544">
    <property type="component" value="Unassembled WGS sequence"/>
</dbReference>
<feature type="transmembrane region" description="Helical" evidence="1">
    <location>
        <begin position="105"/>
        <end position="123"/>
    </location>
</feature>
<proteinExistence type="predicted"/>
<evidence type="ECO:0008006" key="4">
    <source>
        <dbReference type="Google" id="ProtNLM"/>
    </source>
</evidence>
<dbReference type="Gene3D" id="1.10.260.40">
    <property type="entry name" value="lambda repressor-like DNA-binding domains"/>
    <property type="match status" value="1"/>
</dbReference>
<dbReference type="InterPro" id="IPR050400">
    <property type="entry name" value="Bact_Cytoskel_RodZ"/>
</dbReference>
<evidence type="ECO:0000313" key="3">
    <source>
        <dbReference type="Proteomes" id="UP000176544"/>
    </source>
</evidence>
<dbReference type="EMBL" id="MHJA01000012">
    <property type="protein sequence ID" value="OGY61130.1"/>
    <property type="molecule type" value="Genomic_DNA"/>
</dbReference>
<dbReference type="Pfam" id="PF13413">
    <property type="entry name" value="HTH_25"/>
    <property type="match status" value="1"/>
</dbReference>
<dbReference type="Gene3D" id="2.60.40.10">
    <property type="entry name" value="Immunoglobulins"/>
    <property type="match status" value="1"/>
</dbReference>
<reference evidence="2 3" key="1">
    <citation type="journal article" date="2016" name="Nat. Commun.">
        <title>Thousands of microbial genomes shed light on interconnected biogeochemical processes in an aquifer system.</title>
        <authorList>
            <person name="Anantharaman K."/>
            <person name="Brown C.T."/>
            <person name="Hug L.A."/>
            <person name="Sharon I."/>
            <person name="Castelle C.J."/>
            <person name="Probst A.J."/>
            <person name="Thomas B.C."/>
            <person name="Singh A."/>
            <person name="Wilkins M.J."/>
            <person name="Karaoz U."/>
            <person name="Brodie E.L."/>
            <person name="Williams K.H."/>
            <person name="Hubbard S.S."/>
            <person name="Banfield J.F."/>
        </authorList>
    </citation>
    <scope>NUCLEOTIDE SEQUENCE [LARGE SCALE GENOMIC DNA]</scope>
</reference>
<dbReference type="STRING" id="1797692.A3I33_01440"/>
<keyword evidence="1" id="KW-1133">Transmembrane helix</keyword>
<keyword evidence="1" id="KW-0472">Membrane</keyword>
<dbReference type="PANTHER" id="PTHR34475">
    <property type="match status" value="1"/>
</dbReference>
<evidence type="ECO:0000313" key="2">
    <source>
        <dbReference type="EMBL" id="OGY61130.1"/>
    </source>
</evidence>
<protein>
    <recommendedName>
        <fullName evidence="4">DUF4115 domain-containing protein</fullName>
    </recommendedName>
</protein>
<accession>A0A1G1ZB97</accession>
<gene>
    <name evidence="2" type="ORF">A3I33_01440</name>
</gene>